<evidence type="ECO:0000313" key="2">
    <source>
        <dbReference type="Proteomes" id="UP000243494"/>
    </source>
</evidence>
<dbReference type="RefSeq" id="WP_095405387.1">
    <property type="nucleotide sequence ID" value="NZ_NOJZ02000024.1"/>
</dbReference>
<sequence>MIANKIKPKIVKAINKLPTKAIIKRNSVNEFGEPEGEVVICEVTGLFHEGNNQVTSISMDKGEVKRNKQQFLMVVYDDETMKIKENDIAYIDNDKFEIKDLGNQNRMNVYLDLNLKLVK</sequence>
<gene>
    <name evidence="1" type="ORF">CHF27_011205</name>
</gene>
<dbReference type="AlphaFoldDB" id="A0A371IQW6"/>
<evidence type="ECO:0008006" key="3">
    <source>
        <dbReference type="Google" id="ProtNLM"/>
    </source>
</evidence>
<proteinExistence type="predicted"/>
<protein>
    <recommendedName>
        <fullName evidence="3">Phage head-tail adapter protein</fullName>
    </recommendedName>
</protein>
<keyword evidence="2" id="KW-1185">Reference proteome</keyword>
<organism evidence="1 2">
    <name type="scientific">Romboutsia maritimum</name>
    <dbReference type="NCBI Taxonomy" id="2020948"/>
    <lineage>
        <taxon>Bacteria</taxon>
        <taxon>Bacillati</taxon>
        <taxon>Bacillota</taxon>
        <taxon>Clostridia</taxon>
        <taxon>Peptostreptococcales</taxon>
        <taxon>Peptostreptococcaceae</taxon>
        <taxon>Romboutsia</taxon>
    </lineage>
</organism>
<reference evidence="1 2" key="1">
    <citation type="journal article" date="2017" name="Genome Announc.">
        <title>Draft Genome Sequence of Romboutsia maritimum sp. nov. Strain CCRI-22766(T), Isolated from Coastal Estuarine Mud.</title>
        <authorList>
            <person name="Maheux A.F."/>
            <person name="Boudreau D.K."/>
            <person name="Berube E."/>
            <person name="Boissinot M."/>
            <person name="Raymond F."/>
            <person name="Brodeur S."/>
            <person name="Corbeil J."/>
            <person name="Brightwell G."/>
            <person name="Broda D."/>
            <person name="Omar R.F."/>
            <person name="Bergeron M.G."/>
        </authorList>
    </citation>
    <scope>NUCLEOTIDE SEQUENCE [LARGE SCALE GENOMIC DNA]</scope>
    <source>
        <strain evidence="1 2">CCRI-22766</strain>
    </source>
</reference>
<evidence type="ECO:0000313" key="1">
    <source>
        <dbReference type="EMBL" id="RDY22879.1"/>
    </source>
</evidence>
<dbReference type="Proteomes" id="UP000243494">
    <property type="component" value="Unassembled WGS sequence"/>
</dbReference>
<name>A0A371IQW6_9FIRM</name>
<accession>A0A371IQW6</accession>
<comment type="caution">
    <text evidence="1">The sequence shown here is derived from an EMBL/GenBank/DDBJ whole genome shotgun (WGS) entry which is preliminary data.</text>
</comment>
<dbReference type="OrthoDB" id="1753049at2"/>
<dbReference type="EMBL" id="NOJZ02000024">
    <property type="protein sequence ID" value="RDY22879.1"/>
    <property type="molecule type" value="Genomic_DNA"/>
</dbReference>